<dbReference type="EMBL" id="JAWRVG010000041">
    <property type="protein sequence ID" value="KAK4065837.1"/>
    <property type="molecule type" value="Genomic_DNA"/>
</dbReference>
<dbReference type="GO" id="GO:0005777">
    <property type="term" value="C:peroxisome"/>
    <property type="evidence" value="ECO:0007669"/>
    <property type="project" value="TreeGrafter"/>
</dbReference>
<organism evidence="2 3">
    <name type="scientific">Trichoderma aggressivum f. europaeum</name>
    <dbReference type="NCBI Taxonomy" id="173218"/>
    <lineage>
        <taxon>Eukaryota</taxon>
        <taxon>Fungi</taxon>
        <taxon>Dikarya</taxon>
        <taxon>Ascomycota</taxon>
        <taxon>Pezizomycotina</taxon>
        <taxon>Sordariomycetes</taxon>
        <taxon>Hypocreomycetidae</taxon>
        <taxon>Hypocreales</taxon>
        <taxon>Hypocreaceae</taxon>
        <taxon>Trichoderma</taxon>
    </lineage>
</organism>
<evidence type="ECO:0000313" key="2">
    <source>
        <dbReference type="EMBL" id="KAK4065837.1"/>
    </source>
</evidence>
<evidence type="ECO:0008006" key="4">
    <source>
        <dbReference type="Google" id="ProtNLM"/>
    </source>
</evidence>
<name>A0AAE1I7X7_9HYPO</name>
<proteinExistence type="predicted"/>
<evidence type="ECO:0000256" key="1">
    <source>
        <dbReference type="SAM" id="Phobius"/>
    </source>
</evidence>
<dbReference type="PANTHER" id="PTHR11941:SF75">
    <property type="entry name" value="ENOYL-COA HYDRATASE_ISOMERASE FAMILY PROTEIN"/>
    <property type="match status" value="1"/>
</dbReference>
<feature type="transmembrane region" description="Helical" evidence="1">
    <location>
        <begin position="102"/>
        <end position="124"/>
    </location>
</feature>
<dbReference type="Pfam" id="PF00378">
    <property type="entry name" value="ECH_1"/>
    <property type="match status" value="1"/>
</dbReference>
<protein>
    <recommendedName>
        <fullName evidence="4">Enoyl-CoA hydratase/isomerase</fullName>
    </recommendedName>
</protein>
<dbReference type="PANTHER" id="PTHR11941">
    <property type="entry name" value="ENOYL-COA HYDRATASE-RELATED"/>
    <property type="match status" value="1"/>
</dbReference>
<keyword evidence="1" id="KW-1133">Transmembrane helix</keyword>
<dbReference type="FunFam" id="3.90.226.10:FF:000113">
    <property type="entry name" value="Enoyl-CoA hydratase/isomerase family protein (AFU_orthologue AFUA_2G14850)"/>
    <property type="match status" value="1"/>
</dbReference>
<dbReference type="SUPFAM" id="SSF52096">
    <property type="entry name" value="ClpP/crotonase"/>
    <property type="match status" value="1"/>
</dbReference>
<dbReference type="Gene3D" id="3.90.226.10">
    <property type="entry name" value="2-enoyl-CoA Hydratase, Chain A, domain 1"/>
    <property type="match status" value="1"/>
</dbReference>
<dbReference type="GO" id="GO:0006635">
    <property type="term" value="P:fatty acid beta-oxidation"/>
    <property type="evidence" value="ECO:0007669"/>
    <property type="project" value="TreeGrafter"/>
</dbReference>
<dbReference type="CDD" id="cd06558">
    <property type="entry name" value="crotonase-like"/>
    <property type="match status" value="1"/>
</dbReference>
<dbReference type="InterPro" id="IPR029045">
    <property type="entry name" value="ClpP/crotonase-like_dom_sf"/>
</dbReference>
<dbReference type="InterPro" id="IPR001753">
    <property type="entry name" value="Enoyl-CoA_hydra/iso"/>
</dbReference>
<gene>
    <name evidence="2" type="ORF">Triagg1_8389</name>
</gene>
<keyword evidence="1" id="KW-0472">Membrane</keyword>
<dbReference type="GO" id="GO:0004165">
    <property type="term" value="F:delta(3)-delta(2)-enoyl-CoA isomerase activity"/>
    <property type="evidence" value="ECO:0007669"/>
    <property type="project" value="TreeGrafter"/>
</dbReference>
<keyword evidence="1" id="KW-0812">Transmembrane</keyword>
<dbReference type="AlphaFoldDB" id="A0AAE1I7X7"/>
<keyword evidence="3" id="KW-1185">Reference proteome</keyword>
<evidence type="ECO:0000313" key="3">
    <source>
        <dbReference type="Proteomes" id="UP001273209"/>
    </source>
</evidence>
<comment type="caution">
    <text evidence="2">The sequence shown here is derived from an EMBL/GenBank/DDBJ whole genome shotgun (WGS) entry which is preliminary data.</text>
</comment>
<dbReference type="GeneID" id="87923134"/>
<dbReference type="Proteomes" id="UP001273209">
    <property type="component" value="Unassembled WGS sequence"/>
</dbReference>
<dbReference type="RefSeq" id="XP_062752582.1">
    <property type="nucleotide sequence ID" value="XM_062903230.1"/>
</dbReference>
<sequence>MYTYDQRNKYFDVERRGVIFIITLQRPPENRLTMKLCQDLISTYRGIEQELSAETLEPEGAVILRGSDAKFFTTGLDLDERGVNPFSSTDGFYPLLRTLLDFPFPTICLITGHTFGGACLLTLAHDYRIMNSQRGFWSMPPVNLGLHFDGMGSLLRAKLRPQVSRTVLLEAHKFTGKEAFEAGIVDEIAPPEEMLNKAVALAEKVKGKAKMGVFALLRLELYGEALREFQKISHIHSREVSRQPKAKI</sequence>
<reference evidence="2" key="1">
    <citation type="submission" date="2023-11" db="EMBL/GenBank/DDBJ databases">
        <title>The genome sequences of three competitors of mushroom-forming fungi.</title>
        <authorList>
            <person name="Beijen E."/>
            <person name="Ohm R.A."/>
        </authorList>
    </citation>
    <scope>NUCLEOTIDE SEQUENCE</scope>
    <source>
        <strain evidence="2">CBS 100526</strain>
    </source>
</reference>
<accession>A0AAE1I7X7</accession>